<name>A0A2N9EY54_FAGSY</name>
<dbReference type="PANTHER" id="PTHR14614">
    <property type="entry name" value="HEPATOCELLULAR CARCINOMA-ASSOCIATED ANTIGEN"/>
    <property type="match status" value="1"/>
</dbReference>
<dbReference type="Gene3D" id="3.40.50.150">
    <property type="entry name" value="Vaccinia Virus protein VP39"/>
    <property type="match status" value="1"/>
</dbReference>
<gene>
    <name evidence="2" type="ORF">FSB_LOCUS7664</name>
</gene>
<sequence>MPLEVLGHELQFSQDPNSKHLGTTVWDASLVFVKFLVQSIIPSYAFKTLLEKNCRKGRFSPSKLKGKRVIELGAGCGVAGFGMALLGCDVVTTDQVEVLPLLMRNVERNTSRILQMNSDSGVLCNLETFSLPYACYSFNSFGSIQVAELDWGNEDHIRAVGPPFDYIIGTDVVYAERLLEPLLQTITALSGPKTTILLGYEIRSTNVHDQMLQMWRRNFDVKIVPQSKNPISCNNIPLHSLTLWTLRTTHSMQMDPTFQHPSIQLFIMGSKPPEGNIENTEKGSDQKSDKVETSKEENDIDGRSTEEEKVSDSVSDVVEEGCELVKKAQNEKLSDFEARRVGSMAARLLRDVKID</sequence>
<feature type="compositionally biased region" description="Basic and acidic residues" evidence="1">
    <location>
        <begin position="279"/>
        <end position="311"/>
    </location>
</feature>
<evidence type="ECO:0000313" key="2">
    <source>
        <dbReference type="EMBL" id="SPC79782.1"/>
    </source>
</evidence>
<dbReference type="InterPro" id="IPR029063">
    <property type="entry name" value="SAM-dependent_MTases_sf"/>
</dbReference>
<organism evidence="2">
    <name type="scientific">Fagus sylvatica</name>
    <name type="common">Beechnut</name>
    <dbReference type="NCBI Taxonomy" id="28930"/>
    <lineage>
        <taxon>Eukaryota</taxon>
        <taxon>Viridiplantae</taxon>
        <taxon>Streptophyta</taxon>
        <taxon>Embryophyta</taxon>
        <taxon>Tracheophyta</taxon>
        <taxon>Spermatophyta</taxon>
        <taxon>Magnoliopsida</taxon>
        <taxon>eudicotyledons</taxon>
        <taxon>Gunneridae</taxon>
        <taxon>Pentapetalae</taxon>
        <taxon>rosids</taxon>
        <taxon>fabids</taxon>
        <taxon>Fagales</taxon>
        <taxon>Fagaceae</taxon>
        <taxon>Fagus</taxon>
    </lineage>
</organism>
<protein>
    <submittedName>
        <fullName evidence="2">Uncharacterized protein</fullName>
    </submittedName>
</protein>
<dbReference type="AlphaFoldDB" id="A0A2N9EY54"/>
<reference evidence="2" key="1">
    <citation type="submission" date="2018-02" db="EMBL/GenBank/DDBJ databases">
        <authorList>
            <person name="Cohen D.B."/>
            <person name="Kent A.D."/>
        </authorList>
    </citation>
    <scope>NUCLEOTIDE SEQUENCE</scope>
</reference>
<dbReference type="EMBL" id="OIVN01000413">
    <property type="protein sequence ID" value="SPC79782.1"/>
    <property type="molecule type" value="Genomic_DNA"/>
</dbReference>
<evidence type="ECO:0000256" key="1">
    <source>
        <dbReference type="SAM" id="MobiDB-lite"/>
    </source>
</evidence>
<accession>A0A2N9EY54</accession>
<dbReference type="SUPFAM" id="SSF53335">
    <property type="entry name" value="S-adenosyl-L-methionine-dependent methyltransferases"/>
    <property type="match status" value="1"/>
</dbReference>
<feature type="region of interest" description="Disordered" evidence="1">
    <location>
        <begin position="269"/>
        <end position="315"/>
    </location>
</feature>
<dbReference type="InterPro" id="IPR019410">
    <property type="entry name" value="Methyltransf_16"/>
</dbReference>
<proteinExistence type="predicted"/>
<dbReference type="PANTHER" id="PTHR14614:SF98">
    <property type="entry name" value="S-ADENOSYL-L-METHIONINE-DEPENDENT METHYLTRANSFERASES SUPERFAMILY PROTEIN"/>
    <property type="match status" value="1"/>
</dbReference>
<dbReference type="Pfam" id="PF10294">
    <property type="entry name" value="Methyltransf_16"/>
    <property type="match status" value="2"/>
</dbReference>